<dbReference type="Proteomes" id="UP001241758">
    <property type="component" value="Unassembled WGS sequence"/>
</dbReference>
<evidence type="ECO:0000313" key="2">
    <source>
        <dbReference type="EMBL" id="MDI6104205.1"/>
    </source>
</evidence>
<evidence type="ECO:0000313" key="3">
    <source>
        <dbReference type="Proteomes" id="UP001241758"/>
    </source>
</evidence>
<protein>
    <submittedName>
        <fullName evidence="2">TfoX/Sxy family protein</fullName>
    </submittedName>
</protein>
<gene>
    <name evidence="2" type="ORF">QLQ12_37005</name>
</gene>
<proteinExistence type="predicted"/>
<dbReference type="RefSeq" id="WP_282765515.1">
    <property type="nucleotide sequence ID" value="NZ_JASCTH010000031.1"/>
</dbReference>
<dbReference type="Pfam" id="PF04993">
    <property type="entry name" value="TfoX_N"/>
    <property type="match status" value="1"/>
</dbReference>
<dbReference type="EMBL" id="JASCTH010000031">
    <property type="protein sequence ID" value="MDI6104205.1"/>
    <property type="molecule type" value="Genomic_DNA"/>
</dbReference>
<accession>A0ABT6WWW0</accession>
<feature type="domain" description="TfoX N-terminal" evidence="1">
    <location>
        <begin position="20"/>
        <end position="102"/>
    </location>
</feature>
<dbReference type="SUPFAM" id="SSF159894">
    <property type="entry name" value="YgaC/TfoX-N like"/>
    <property type="match status" value="1"/>
</dbReference>
<sequence length="112" mass="12396">MAYDRELADRIREALSGLAVREVSMFGGLTFMVNDKITATANTQGDLMVRCDPARVGDLLERDGAEWPVMRGRKMSKGWIVVNAGCVESDEVLTSWIREALDYNGKVTGRGK</sequence>
<keyword evidence="3" id="KW-1185">Reference proteome</keyword>
<dbReference type="Gene3D" id="3.30.1460.30">
    <property type="entry name" value="YgaC/TfoX-N like chaperone"/>
    <property type="match status" value="1"/>
</dbReference>
<reference evidence="2 3" key="1">
    <citation type="submission" date="2023-05" db="EMBL/GenBank/DDBJ databases">
        <title>Actinoplanes sp. NEAU-A12 genome sequencing.</title>
        <authorList>
            <person name="Wang Z.-S."/>
        </authorList>
    </citation>
    <scope>NUCLEOTIDE SEQUENCE [LARGE SCALE GENOMIC DNA]</scope>
    <source>
        <strain evidence="2 3">NEAU-A12</strain>
    </source>
</reference>
<dbReference type="InterPro" id="IPR007076">
    <property type="entry name" value="TfoX_N"/>
</dbReference>
<name>A0ABT6WWW0_9ACTN</name>
<organism evidence="2 3">
    <name type="scientific">Actinoplanes sandaracinus</name>
    <dbReference type="NCBI Taxonomy" id="3045177"/>
    <lineage>
        <taxon>Bacteria</taxon>
        <taxon>Bacillati</taxon>
        <taxon>Actinomycetota</taxon>
        <taxon>Actinomycetes</taxon>
        <taxon>Micromonosporales</taxon>
        <taxon>Micromonosporaceae</taxon>
        <taxon>Actinoplanes</taxon>
    </lineage>
</organism>
<evidence type="ECO:0000259" key="1">
    <source>
        <dbReference type="Pfam" id="PF04993"/>
    </source>
</evidence>
<comment type="caution">
    <text evidence="2">The sequence shown here is derived from an EMBL/GenBank/DDBJ whole genome shotgun (WGS) entry which is preliminary data.</text>
</comment>